<accession>A0ABT0TWK1</accession>
<feature type="domain" description="Mechanosensitive ion channel MscS" evidence="8">
    <location>
        <begin position="125"/>
        <end position="190"/>
    </location>
</feature>
<dbReference type="PROSITE" id="PS01246">
    <property type="entry name" value="UPF0003"/>
    <property type="match status" value="1"/>
</dbReference>
<comment type="function">
    <text evidence="7">Mechanosensitive channel that participates in the regulation of osmotic pressure changes within the cell, opening in response to stretch forces in the membrane lipid bilayer, without the need for other proteins. Contributes to normal resistance to hypoosmotic shock. Forms an ion channel of 1.0 nanosiemens conductance with a slight preference for anions.</text>
</comment>
<keyword evidence="7" id="KW-0406">Ion transport</keyword>
<evidence type="ECO:0000256" key="4">
    <source>
        <dbReference type="ARBA" id="ARBA00022692"/>
    </source>
</evidence>
<comment type="subunit">
    <text evidence="7">Homoheptamer.</text>
</comment>
<evidence type="ECO:0000256" key="7">
    <source>
        <dbReference type="RuleBase" id="RU369025"/>
    </source>
</evidence>
<comment type="caution">
    <text evidence="7">Lacks conserved residue(s) required for the propagation of feature annotation.</text>
</comment>
<evidence type="ECO:0000313" key="10">
    <source>
        <dbReference type="EMBL" id="MCM0158264.1"/>
    </source>
</evidence>
<evidence type="ECO:0000256" key="1">
    <source>
        <dbReference type="ARBA" id="ARBA00004651"/>
    </source>
</evidence>
<name>A0ABT0TWK1_9GAMM</name>
<keyword evidence="11" id="KW-1185">Reference proteome</keyword>
<dbReference type="InterPro" id="IPR010920">
    <property type="entry name" value="LSM_dom_sf"/>
</dbReference>
<evidence type="ECO:0000259" key="9">
    <source>
        <dbReference type="Pfam" id="PF21088"/>
    </source>
</evidence>
<dbReference type="InterPro" id="IPR006685">
    <property type="entry name" value="MscS_channel_2nd"/>
</dbReference>
<reference evidence="10" key="1">
    <citation type="submission" date="2022-01" db="EMBL/GenBank/DDBJ databases">
        <title>Genome assemble of Metamasius hemipterus Nardonella endosymbiont.</title>
        <authorList>
            <person name="Palmieri L."/>
            <person name="Pavarini R."/>
            <person name="Sharma P."/>
        </authorList>
    </citation>
    <scope>NUCLEOTIDE SEQUENCE [LARGE SCALE GENOMIC DNA]</scope>
    <source>
        <strain evidence="10">NARMHE1</strain>
    </source>
</reference>
<dbReference type="Pfam" id="PF00924">
    <property type="entry name" value="MS_channel_2nd"/>
    <property type="match status" value="1"/>
</dbReference>
<comment type="caution">
    <text evidence="10">The sequence shown here is derived from an EMBL/GenBank/DDBJ whole genome shotgun (WGS) entry which is preliminary data.</text>
</comment>
<dbReference type="InterPro" id="IPR006686">
    <property type="entry name" value="MscS_channel_CS"/>
</dbReference>
<dbReference type="Pfam" id="PF21088">
    <property type="entry name" value="MS_channel_1st"/>
    <property type="match status" value="1"/>
</dbReference>
<feature type="transmembrane region" description="Helical" evidence="7">
    <location>
        <begin position="35"/>
        <end position="55"/>
    </location>
</feature>
<dbReference type="PANTHER" id="PTHR30221:SF1">
    <property type="entry name" value="SMALL-CONDUCTANCE MECHANOSENSITIVE CHANNEL"/>
    <property type="match status" value="1"/>
</dbReference>
<evidence type="ECO:0000256" key="3">
    <source>
        <dbReference type="ARBA" id="ARBA00022475"/>
    </source>
</evidence>
<dbReference type="InterPro" id="IPR049142">
    <property type="entry name" value="MS_channel_1st"/>
</dbReference>
<dbReference type="Proteomes" id="UP001203831">
    <property type="component" value="Unassembled WGS sequence"/>
</dbReference>
<dbReference type="EMBL" id="JAKMAI010000005">
    <property type="protein sequence ID" value="MCM0158264.1"/>
    <property type="molecule type" value="Genomic_DNA"/>
</dbReference>
<dbReference type="Gene3D" id="2.30.30.60">
    <property type="match status" value="1"/>
</dbReference>
<dbReference type="SUPFAM" id="SSF82689">
    <property type="entry name" value="Mechanosensitive channel protein MscS (YggB), C-terminal domain"/>
    <property type="match status" value="1"/>
</dbReference>
<comment type="subcellular location">
    <subcellularLocation>
        <location evidence="7">Cell inner membrane</location>
        <topology evidence="7">Multi-pass membrane protein</topology>
    </subcellularLocation>
    <subcellularLocation>
        <location evidence="1">Cell membrane</location>
        <topology evidence="1">Multi-pass membrane protein</topology>
    </subcellularLocation>
</comment>
<dbReference type="InterPro" id="IPR023408">
    <property type="entry name" value="MscS_beta-dom_sf"/>
</dbReference>
<keyword evidence="5 7" id="KW-1133">Transmembrane helix</keyword>
<evidence type="ECO:0000256" key="6">
    <source>
        <dbReference type="ARBA" id="ARBA00023136"/>
    </source>
</evidence>
<dbReference type="InterPro" id="IPR045275">
    <property type="entry name" value="MscS_archaea/bacteria_type"/>
</dbReference>
<feature type="transmembrane region" description="Helical" evidence="7">
    <location>
        <begin position="76"/>
        <end position="101"/>
    </location>
</feature>
<evidence type="ECO:0000256" key="5">
    <source>
        <dbReference type="ARBA" id="ARBA00022989"/>
    </source>
</evidence>
<comment type="similarity">
    <text evidence="2 7">Belongs to the MscS (TC 1.A.23) family.</text>
</comment>
<keyword evidence="6 7" id="KW-0472">Membrane</keyword>
<feature type="domain" description="Mechanosensitive ion channel transmembrane helices 2/3" evidence="9">
    <location>
        <begin position="82"/>
        <end position="123"/>
    </location>
</feature>
<dbReference type="InterPro" id="IPR011066">
    <property type="entry name" value="MscS_channel_C_sf"/>
</dbReference>
<keyword evidence="7" id="KW-0997">Cell inner membrane</keyword>
<organism evidence="10 11">
    <name type="scientific">endosymbiont of Metamasius hemipterus</name>
    <dbReference type="NCBI Taxonomy" id="204627"/>
    <lineage>
        <taxon>Bacteria</taxon>
        <taxon>Pseudomonadati</taxon>
        <taxon>Pseudomonadota</taxon>
        <taxon>Gammaproteobacteria</taxon>
        <taxon>Candidatus Nardonella</taxon>
    </lineage>
</organism>
<evidence type="ECO:0000313" key="11">
    <source>
        <dbReference type="Proteomes" id="UP001203831"/>
    </source>
</evidence>
<dbReference type="PANTHER" id="PTHR30221">
    <property type="entry name" value="SMALL-CONDUCTANCE MECHANOSENSITIVE CHANNEL"/>
    <property type="match status" value="1"/>
</dbReference>
<dbReference type="SUPFAM" id="SSF50182">
    <property type="entry name" value="Sm-like ribonucleoproteins"/>
    <property type="match status" value="1"/>
</dbReference>
<proteinExistence type="inferred from homology"/>
<keyword evidence="7" id="KW-0407">Ion channel</keyword>
<sequence>MSINKVFCFFKEIINDIKTRIFNILTLISNYRKKLIMHIFNFFLSSIILFMGISLSNFLSELIIKILRIKKIDETLVTFLHTLLKYAIIVFTLIITLNILGIKTSSILTVIGAAGLAIGLALQGSLSNLAAGILLVGFRHFKVKDFVDLGGISGIVMSVQLFSTTLKTLDGRIVIVPNNRILLGNIINYSTEPNKLIDVVISVERNSNISYVKKCILMRLINEKFIIYNIPPIIQIVSITPSSIDFSIRV</sequence>
<protein>
    <recommendedName>
        <fullName evidence="7">Small-conductance mechanosensitive channel</fullName>
    </recommendedName>
</protein>
<keyword evidence="4 7" id="KW-0812">Transmembrane</keyword>
<feature type="transmembrane region" description="Helical" evidence="7">
    <location>
        <begin position="107"/>
        <end position="136"/>
    </location>
</feature>
<dbReference type="Gene3D" id="1.10.287.1260">
    <property type="match status" value="1"/>
</dbReference>
<keyword evidence="3" id="KW-1003">Cell membrane</keyword>
<evidence type="ECO:0000259" key="8">
    <source>
        <dbReference type="Pfam" id="PF00924"/>
    </source>
</evidence>
<dbReference type="InterPro" id="IPR011014">
    <property type="entry name" value="MscS_channel_TM-2"/>
</dbReference>
<dbReference type="SUPFAM" id="SSF82861">
    <property type="entry name" value="Mechanosensitive channel protein MscS (YggB), transmembrane region"/>
    <property type="match status" value="1"/>
</dbReference>
<gene>
    <name evidence="10" type="ORF">L7J86_00415</name>
</gene>
<evidence type="ECO:0000256" key="2">
    <source>
        <dbReference type="ARBA" id="ARBA00008017"/>
    </source>
</evidence>
<keyword evidence="7" id="KW-0813">Transport</keyword>
<dbReference type="RefSeq" id="WP_250672631.1">
    <property type="nucleotide sequence ID" value="NZ_JAKMAI010000005.1"/>
</dbReference>